<dbReference type="PANTHER" id="PTHR10780">
    <property type="entry name" value="MITOCHONDRIAL CARRIER HOMOLOG"/>
    <property type="match status" value="1"/>
</dbReference>
<evidence type="ECO:0000256" key="1">
    <source>
        <dbReference type="ARBA" id="ARBA00004374"/>
    </source>
</evidence>
<comment type="similarity">
    <text evidence="2 10">Belongs to the mitochondrial carrier (TC 2.A.29) family.</text>
</comment>
<dbReference type="Proteomes" id="UP000192247">
    <property type="component" value="Unassembled WGS sequence"/>
</dbReference>
<sequence length="325" mass="36651">MQRPATLEQRHKSKDDDNQSPPWYAVAGKCAMGAVAHPLEYVRILIQLGHEPLEPKPTRRIFGKPALMLPSMFTYMGYIRRVDGFLGLYRGFSASLCCNLTQNIVILQLTAVMPPVPTFEEDQELNEEDVKIFHFIQRTSQQMVSRAVATLLSQPFYVISCRMMAQFIGGEFKYSSLYGSLREIIKDEGYSGLWNGLMPRLAGEVIRIWLAGSVAFFINNYIVDDASVRSYISGTTNFLASSLTYPFQLVGTVMSVSNAPIQAGGPPHLARYDGWTQCWKHLSQHGQLKRGSSLFWRYYQGPTRISPDGTAFKIPVDMSLLRKTN</sequence>
<keyword evidence="3 9" id="KW-0812">Transmembrane</keyword>
<evidence type="ECO:0000256" key="7">
    <source>
        <dbReference type="ARBA" id="ARBA00023128"/>
    </source>
</evidence>
<dbReference type="Gene3D" id="1.50.40.10">
    <property type="entry name" value="Mitochondrial carrier domain"/>
    <property type="match status" value="1"/>
</dbReference>
<keyword evidence="5" id="KW-1000">Mitochondrion outer membrane</keyword>
<accession>A0A1V9XWT7</accession>
<keyword evidence="6" id="KW-1133">Transmembrane helix</keyword>
<evidence type="ECO:0000256" key="4">
    <source>
        <dbReference type="ARBA" id="ARBA00022737"/>
    </source>
</evidence>
<dbReference type="PROSITE" id="PS50920">
    <property type="entry name" value="SOLCAR"/>
    <property type="match status" value="1"/>
</dbReference>
<gene>
    <name evidence="12" type="ORF">BIW11_06764</name>
</gene>
<keyword evidence="13" id="KW-1185">Reference proteome</keyword>
<dbReference type="EMBL" id="MNPL01002895">
    <property type="protein sequence ID" value="OQR77901.1"/>
    <property type="molecule type" value="Genomic_DNA"/>
</dbReference>
<keyword evidence="7" id="KW-0496">Mitochondrion</keyword>
<evidence type="ECO:0000256" key="3">
    <source>
        <dbReference type="ARBA" id="ARBA00022692"/>
    </source>
</evidence>
<evidence type="ECO:0000256" key="2">
    <source>
        <dbReference type="ARBA" id="ARBA00006375"/>
    </source>
</evidence>
<comment type="caution">
    <text evidence="12">The sequence shown here is derived from an EMBL/GenBank/DDBJ whole genome shotgun (WGS) entry which is preliminary data.</text>
</comment>
<feature type="repeat" description="Solcar" evidence="9">
    <location>
        <begin position="133"/>
        <end position="221"/>
    </location>
</feature>
<dbReference type="OrthoDB" id="10253709at2759"/>
<evidence type="ECO:0000313" key="12">
    <source>
        <dbReference type="EMBL" id="OQR77901.1"/>
    </source>
</evidence>
<comment type="subcellular location">
    <subcellularLocation>
        <location evidence="1">Mitochondrion outer membrane</location>
        <topology evidence="1">Multi-pass membrane protein</topology>
    </subcellularLocation>
</comment>
<protein>
    <submittedName>
        <fullName evidence="12">Mitochondrial carrier2-like</fullName>
    </submittedName>
</protein>
<dbReference type="InParanoid" id="A0A1V9XWT7"/>
<dbReference type="Pfam" id="PF00153">
    <property type="entry name" value="Mito_carr"/>
    <property type="match status" value="2"/>
</dbReference>
<evidence type="ECO:0000256" key="9">
    <source>
        <dbReference type="PROSITE-ProRule" id="PRU00282"/>
    </source>
</evidence>
<evidence type="ECO:0000313" key="13">
    <source>
        <dbReference type="Proteomes" id="UP000192247"/>
    </source>
</evidence>
<dbReference type="InterPro" id="IPR023395">
    <property type="entry name" value="MCP_dom_sf"/>
</dbReference>
<evidence type="ECO:0000256" key="5">
    <source>
        <dbReference type="ARBA" id="ARBA00022787"/>
    </source>
</evidence>
<organism evidence="12 13">
    <name type="scientific">Tropilaelaps mercedesae</name>
    <dbReference type="NCBI Taxonomy" id="418985"/>
    <lineage>
        <taxon>Eukaryota</taxon>
        <taxon>Metazoa</taxon>
        <taxon>Ecdysozoa</taxon>
        <taxon>Arthropoda</taxon>
        <taxon>Chelicerata</taxon>
        <taxon>Arachnida</taxon>
        <taxon>Acari</taxon>
        <taxon>Parasitiformes</taxon>
        <taxon>Mesostigmata</taxon>
        <taxon>Gamasina</taxon>
        <taxon>Dermanyssoidea</taxon>
        <taxon>Laelapidae</taxon>
        <taxon>Tropilaelaps</taxon>
    </lineage>
</organism>
<dbReference type="InterPro" id="IPR018108">
    <property type="entry name" value="MCP_transmembrane"/>
</dbReference>
<dbReference type="AlphaFoldDB" id="A0A1V9XWT7"/>
<name>A0A1V9XWT7_9ACAR</name>
<dbReference type="PANTHER" id="PTHR10780:SF18">
    <property type="entry name" value="LD43650P"/>
    <property type="match status" value="1"/>
</dbReference>
<evidence type="ECO:0000256" key="6">
    <source>
        <dbReference type="ARBA" id="ARBA00022989"/>
    </source>
</evidence>
<dbReference type="STRING" id="418985.A0A1V9XWT7"/>
<dbReference type="GO" id="GO:0005741">
    <property type="term" value="C:mitochondrial outer membrane"/>
    <property type="evidence" value="ECO:0007669"/>
    <property type="project" value="UniProtKB-SubCell"/>
</dbReference>
<proteinExistence type="inferred from homology"/>
<keyword evidence="4" id="KW-0677">Repeat</keyword>
<feature type="region of interest" description="Disordered" evidence="11">
    <location>
        <begin position="1"/>
        <end position="21"/>
    </location>
</feature>
<evidence type="ECO:0000256" key="8">
    <source>
        <dbReference type="ARBA" id="ARBA00023136"/>
    </source>
</evidence>
<keyword evidence="8 9" id="KW-0472">Membrane</keyword>
<feature type="compositionally biased region" description="Basic and acidic residues" evidence="11">
    <location>
        <begin position="8"/>
        <end position="17"/>
    </location>
</feature>
<evidence type="ECO:0000256" key="10">
    <source>
        <dbReference type="RuleBase" id="RU000488"/>
    </source>
</evidence>
<evidence type="ECO:0000256" key="11">
    <source>
        <dbReference type="SAM" id="MobiDB-lite"/>
    </source>
</evidence>
<keyword evidence="10" id="KW-0813">Transport</keyword>
<dbReference type="SUPFAM" id="SSF103506">
    <property type="entry name" value="Mitochondrial carrier"/>
    <property type="match status" value="1"/>
</dbReference>
<dbReference type="FunCoup" id="A0A1V9XWT7">
    <property type="interactions" value="1295"/>
</dbReference>
<reference evidence="12 13" key="1">
    <citation type="journal article" date="2017" name="Gigascience">
        <title>Draft genome of the honey bee ectoparasitic mite, Tropilaelaps mercedesae, is shaped by the parasitic life history.</title>
        <authorList>
            <person name="Dong X."/>
            <person name="Armstrong S.D."/>
            <person name="Xia D."/>
            <person name="Makepeace B.L."/>
            <person name="Darby A.C."/>
            <person name="Kadowaki T."/>
        </authorList>
    </citation>
    <scope>NUCLEOTIDE SEQUENCE [LARGE SCALE GENOMIC DNA]</scope>
    <source>
        <strain evidence="12">Wuxi-XJTLU</strain>
    </source>
</reference>